<protein>
    <submittedName>
        <fullName evidence="1">Uncharacterized protein</fullName>
    </submittedName>
</protein>
<organism evidence="1 2">
    <name type="scientific">Pedobacter cryoconitis</name>
    <dbReference type="NCBI Taxonomy" id="188932"/>
    <lineage>
        <taxon>Bacteria</taxon>
        <taxon>Pseudomonadati</taxon>
        <taxon>Bacteroidota</taxon>
        <taxon>Sphingobacteriia</taxon>
        <taxon>Sphingobacteriales</taxon>
        <taxon>Sphingobacteriaceae</taxon>
        <taxon>Pedobacter</taxon>
    </lineage>
</organism>
<comment type="caution">
    <text evidence="1">The sequence shown here is derived from an EMBL/GenBank/DDBJ whole genome shotgun (WGS) entry which is preliminary data.</text>
</comment>
<dbReference type="RefSeq" id="WP_260409344.1">
    <property type="nucleotide sequence ID" value="NZ_JACHCC010000004.1"/>
</dbReference>
<reference evidence="1 2" key="1">
    <citation type="submission" date="2020-08" db="EMBL/GenBank/DDBJ databases">
        <title>Genomic Encyclopedia of Type Strains, Phase IV (KMG-V): Genome sequencing to study the core and pangenomes of soil and plant-associated prokaryotes.</title>
        <authorList>
            <person name="Whitman W."/>
        </authorList>
    </citation>
    <scope>NUCLEOTIDE SEQUENCE [LARGE SCALE GENOMIC DNA]</scope>
    <source>
        <strain evidence="1 2">M2T3</strain>
    </source>
</reference>
<proteinExistence type="predicted"/>
<gene>
    <name evidence="1" type="ORF">HDF25_001793</name>
</gene>
<evidence type="ECO:0000313" key="2">
    <source>
        <dbReference type="Proteomes" id="UP000521017"/>
    </source>
</evidence>
<dbReference type="AlphaFoldDB" id="A0A7X0MI79"/>
<sequence>MKKIRQAEENEKKQNNKDRFNRLVVSFFQEHIGLTFLPPVSAPKLKNKFPTDMVRYSSRCKGAIFKPPRLLI</sequence>
<evidence type="ECO:0000313" key="1">
    <source>
        <dbReference type="EMBL" id="MBB6499651.1"/>
    </source>
</evidence>
<dbReference type="EMBL" id="JACHCC010000004">
    <property type="protein sequence ID" value="MBB6499651.1"/>
    <property type="molecule type" value="Genomic_DNA"/>
</dbReference>
<dbReference type="Proteomes" id="UP000521017">
    <property type="component" value="Unassembled WGS sequence"/>
</dbReference>
<accession>A0A7X0MI79</accession>
<name>A0A7X0MI79_9SPHI</name>